<dbReference type="Proteomes" id="UP000501812">
    <property type="component" value="Chromosome"/>
</dbReference>
<gene>
    <name evidence="1" type="ORF">HHL09_05290</name>
</gene>
<reference evidence="1 2" key="1">
    <citation type="submission" date="2020-04" db="EMBL/GenBank/DDBJ databases">
        <title>Luteolibacter sp. G-1-1-1 isolated from soil.</title>
        <authorList>
            <person name="Dahal R.H."/>
        </authorList>
    </citation>
    <scope>NUCLEOTIDE SEQUENCE [LARGE SCALE GENOMIC DNA]</scope>
    <source>
        <strain evidence="1 2">G-1-1-1</strain>
    </source>
</reference>
<dbReference type="AlphaFoldDB" id="A0A858RF25"/>
<proteinExistence type="predicted"/>
<organism evidence="1 2">
    <name type="scientific">Luteolibacter luteus</name>
    <dbReference type="NCBI Taxonomy" id="2728835"/>
    <lineage>
        <taxon>Bacteria</taxon>
        <taxon>Pseudomonadati</taxon>
        <taxon>Verrucomicrobiota</taxon>
        <taxon>Verrucomicrobiia</taxon>
        <taxon>Verrucomicrobiales</taxon>
        <taxon>Verrucomicrobiaceae</taxon>
        <taxon>Luteolibacter</taxon>
    </lineage>
</organism>
<name>A0A858RF25_9BACT</name>
<keyword evidence="2" id="KW-1185">Reference proteome</keyword>
<evidence type="ECO:0000313" key="1">
    <source>
        <dbReference type="EMBL" id="QJE95211.1"/>
    </source>
</evidence>
<accession>A0A858RF25</accession>
<sequence length="83" mass="9327">MQKLKLTPKQIRELQEKHQIKNLLNPGDDAPKMATVDFLTDITFEGSRKWDSPPSKEQVEEFDVGEMLTATKDFFGGDSSGNA</sequence>
<dbReference type="EMBL" id="CP051774">
    <property type="protein sequence ID" value="QJE95211.1"/>
    <property type="molecule type" value="Genomic_DNA"/>
</dbReference>
<dbReference type="RefSeq" id="WP_169453432.1">
    <property type="nucleotide sequence ID" value="NZ_CP051774.1"/>
</dbReference>
<evidence type="ECO:0000313" key="2">
    <source>
        <dbReference type="Proteomes" id="UP000501812"/>
    </source>
</evidence>
<dbReference type="KEGG" id="luo:HHL09_05290"/>
<protein>
    <submittedName>
        <fullName evidence="1">Uncharacterized protein</fullName>
    </submittedName>
</protein>